<dbReference type="Proteomes" id="UP001590950">
    <property type="component" value="Unassembled WGS sequence"/>
</dbReference>
<evidence type="ECO:0000313" key="2">
    <source>
        <dbReference type="EMBL" id="KAL2041776.1"/>
    </source>
</evidence>
<comment type="caution">
    <text evidence="2">The sequence shown here is derived from an EMBL/GenBank/DDBJ whole genome shotgun (WGS) entry which is preliminary data.</text>
</comment>
<organism evidence="2 3">
    <name type="scientific">Stereocaulon virgatum</name>
    <dbReference type="NCBI Taxonomy" id="373712"/>
    <lineage>
        <taxon>Eukaryota</taxon>
        <taxon>Fungi</taxon>
        <taxon>Dikarya</taxon>
        <taxon>Ascomycota</taxon>
        <taxon>Pezizomycotina</taxon>
        <taxon>Lecanoromycetes</taxon>
        <taxon>OSLEUM clade</taxon>
        <taxon>Lecanoromycetidae</taxon>
        <taxon>Lecanorales</taxon>
        <taxon>Lecanorineae</taxon>
        <taxon>Stereocaulaceae</taxon>
        <taxon>Stereocaulon</taxon>
    </lineage>
</organism>
<gene>
    <name evidence="2" type="ORF">N7G274_005560</name>
</gene>
<accession>A0ABR4AA59</accession>
<feature type="compositionally biased region" description="Polar residues" evidence="1">
    <location>
        <begin position="83"/>
        <end position="97"/>
    </location>
</feature>
<feature type="region of interest" description="Disordered" evidence="1">
    <location>
        <begin position="37"/>
        <end position="110"/>
    </location>
</feature>
<proteinExistence type="predicted"/>
<dbReference type="EMBL" id="JBEFKJ010000016">
    <property type="protein sequence ID" value="KAL2041776.1"/>
    <property type="molecule type" value="Genomic_DNA"/>
</dbReference>
<evidence type="ECO:0000313" key="3">
    <source>
        <dbReference type="Proteomes" id="UP001590950"/>
    </source>
</evidence>
<sequence>MHAEAIDYKKLAAIFGPNVPVAAIEYRLGVLRTSTPKHWDRAGSVSSGKAKAKRHGLGGALTDDASGDETTGSTEAGGEVQETENPITANGSATPAPSTKRDKTLGGRITKARISPRKNTKKKYIALEDPFAGVEVTDADGEKIFEIDTSERARIQTPAIRSSA</sequence>
<evidence type="ECO:0000256" key="1">
    <source>
        <dbReference type="SAM" id="MobiDB-lite"/>
    </source>
</evidence>
<name>A0ABR4AA59_9LECA</name>
<keyword evidence="3" id="KW-1185">Reference proteome</keyword>
<protein>
    <submittedName>
        <fullName evidence="2">Uncharacterized protein</fullName>
    </submittedName>
</protein>
<reference evidence="2 3" key="1">
    <citation type="submission" date="2024-09" db="EMBL/GenBank/DDBJ databases">
        <title>Rethinking Asexuality: The Enigmatic Case of Functional Sexual Genes in Lepraria (Stereocaulaceae).</title>
        <authorList>
            <person name="Doellman M."/>
            <person name="Sun Y."/>
            <person name="Barcenas-Pena A."/>
            <person name="Lumbsch H.T."/>
            <person name="Grewe F."/>
        </authorList>
    </citation>
    <scope>NUCLEOTIDE SEQUENCE [LARGE SCALE GENOMIC DNA]</scope>
    <source>
        <strain evidence="2 3">Mercado 3170</strain>
    </source>
</reference>